<dbReference type="OrthoDB" id="1577640at2759"/>
<accession>A0A6A5U592</accession>
<proteinExistence type="predicted"/>
<sequence>MCDPGSIVGAVSLTLQIVQRLKTYYNEFRSFHSDIDAVVTQSERIVSILNALEKPVQGLWRGRDELCQEVRASIRACDEARLKVKAHQQKCSECDLQPENLRKKLVLVKTRCLYPFRKDTLGDLQRQLDRMLENLQTIIQVLQIDASMEFHDKASRKASEIHSEITLIRQREICQTQLLEVIGKRSEEQLAISIQQESTTERLLRNQSADLKSYVEHSMQGLQNDIVQLCRGAGTFPAPSMGSDSSKKGWGNSQPSNPANAHASKRARNSWVAPFPTCTCTKASHRCQTHSTRKWISAFWREENVHPPPCALAMLAQKSTTAGLRLRLCRGTLGYLIEANCMWSTSSVSPTIIARNIVAYDSPAFALSRLFRSYIDDKLRPPHLTYEKHDHVITELTDSVSLVVRALQRLLKERRASVRDINPSGENLAHTLLHGFGIALGPLGPRLPGSEAHLHECFLNTVNLLKAMGYDVNERSQVGDTPVDAFFRGLTFDSPTVEDVNSLVQRIPWRIAFRDVEFSTQFLSCKRIEFWDQAETSNARRNMYTCFLPDDDLGSDCVDGPLLRAVTQRSSQQLRQILEARISDSSLDEALFRAISWPAGLEMLLIYRCIYQYDVESMVKRTLFWVEGANVNGDSLSILVRHIAELSHFFWLAAIQSESVEMMKSIATILYEEFQANGLLQCTTTSAREIFADFDFTTLGMPDGKRPLLGSPIPDSYYSSLPYVQDSLQFHVESYIVALDAAQALFDAGFKNLDINNPHTGTPLWIHASNADIRESNYFEVLEWFIAHGAKLDAVHPVWKTMPVHLIAEKAALLALRDSDAIALTMMDYLFPTEETATGTTSCTRDFLHTIFGTGQTDGCVCLCTPHGCNVISSALKVAHHQTHSIAQTDVLYRLKKTLRTIVELIPSALMAETWVCSSIVRGMTFEALDLTHTCHEHNHRIHHPMTRVSPNNPYSTKEILDIQFVEQQDIILFEDLLDEFYLAWKDWEGSVTDFVDGYWTARMEEVLEERNSCERIEEVERLAEVGVLVKTCELKQVEERTVYPYERGTREWFESKLGVILDGTYKGDERFWRC</sequence>
<feature type="region of interest" description="Disordered" evidence="1">
    <location>
        <begin position="238"/>
        <end position="267"/>
    </location>
</feature>
<protein>
    <recommendedName>
        <fullName evidence="4">Fungal N-terminal domain-containing protein</fullName>
    </recommendedName>
</protein>
<organism evidence="2 3">
    <name type="scientific">Byssothecium circinans</name>
    <dbReference type="NCBI Taxonomy" id="147558"/>
    <lineage>
        <taxon>Eukaryota</taxon>
        <taxon>Fungi</taxon>
        <taxon>Dikarya</taxon>
        <taxon>Ascomycota</taxon>
        <taxon>Pezizomycotina</taxon>
        <taxon>Dothideomycetes</taxon>
        <taxon>Pleosporomycetidae</taxon>
        <taxon>Pleosporales</taxon>
        <taxon>Massarineae</taxon>
        <taxon>Massarinaceae</taxon>
        <taxon>Byssothecium</taxon>
    </lineage>
</organism>
<evidence type="ECO:0008006" key="4">
    <source>
        <dbReference type="Google" id="ProtNLM"/>
    </source>
</evidence>
<dbReference type="Proteomes" id="UP000800035">
    <property type="component" value="Unassembled WGS sequence"/>
</dbReference>
<dbReference type="EMBL" id="ML976983">
    <property type="protein sequence ID" value="KAF1960005.1"/>
    <property type="molecule type" value="Genomic_DNA"/>
</dbReference>
<keyword evidence="3" id="KW-1185">Reference proteome</keyword>
<gene>
    <name evidence="2" type="ORF">CC80DRAFT_590342</name>
</gene>
<evidence type="ECO:0000313" key="2">
    <source>
        <dbReference type="EMBL" id="KAF1960005.1"/>
    </source>
</evidence>
<reference evidence="2" key="1">
    <citation type="journal article" date="2020" name="Stud. Mycol.">
        <title>101 Dothideomycetes genomes: a test case for predicting lifestyles and emergence of pathogens.</title>
        <authorList>
            <person name="Haridas S."/>
            <person name="Albert R."/>
            <person name="Binder M."/>
            <person name="Bloem J."/>
            <person name="Labutti K."/>
            <person name="Salamov A."/>
            <person name="Andreopoulos B."/>
            <person name="Baker S."/>
            <person name="Barry K."/>
            <person name="Bills G."/>
            <person name="Bluhm B."/>
            <person name="Cannon C."/>
            <person name="Castanera R."/>
            <person name="Culley D."/>
            <person name="Daum C."/>
            <person name="Ezra D."/>
            <person name="Gonzalez J."/>
            <person name="Henrissat B."/>
            <person name="Kuo A."/>
            <person name="Liang C."/>
            <person name="Lipzen A."/>
            <person name="Lutzoni F."/>
            <person name="Magnuson J."/>
            <person name="Mondo S."/>
            <person name="Nolan M."/>
            <person name="Ohm R."/>
            <person name="Pangilinan J."/>
            <person name="Park H.-J."/>
            <person name="Ramirez L."/>
            <person name="Alfaro M."/>
            <person name="Sun H."/>
            <person name="Tritt A."/>
            <person name="Yoshinaga Y."/>
            <person name="Zwiers L.-H."/>
            <person name="Turgeon B."/>
            <person name="Goodwin S."/>
            <person name="Spatafora J."/>
            <person name="Crous P."/>
            <person name="Grigoriev I."/>
        </authorList>
    </citation>
    <scope>NUCLEOTIDE SEQUENCE</scope>
    <source>
        <strain evidence="2">CBS 675.92</strain>
    </source>
</reference>
<evidence type="ECO:0000256" key="1">
    <source>
        <dbReference type="SAM" id="MobiDB-lite"/>
    </source>
</evidence>
<dbReference type="AlphaFoldDB" id="A0A6A5U592"/>
<evidence type="ECO:0000313" key="3">
    <source>
        <dbReference type="Proteomes" id="UP000800035"/>
    </source>
</evidence>
<name>A0A6A5U592_9PLEO</name>